<dbReference type="AlphaFoldDB" id="A0A2J6SYU7"/>
<accession>A0A2J6SYU7</accession>
<dbReference type="InParanoid" id="A0A2J6SYU7"/>
<evidence type="ECO:0000313" key="2">
    <source>
        <dbReference type="EMBL" id="PMD55951.1"/>
    </source>
</evidence>
<evidence type="ECO:0000313" key="3">
    <source>
        <dbReference type="Proteomes" id="UP000235371"/>
    </source>
</evidence>
<name>A0A2J6SYU7_9HELO</name>
<dbReference type="RefSeq" id="XP_024732855.1">
    <property type="nucleotide sequence ID" value="XM_024888755.1"/>
</dbReference>
<dbReference type="EMBL" id="KZ613854">
    <property type="protein sequence ID" value="PMD55951.1"/>
    <property type="molecule type" value="Genomic_DNA"/>
</dbReference>
<dbReference type="Proteomes" id="UP000235371">
    <property type="component" value="Unassembled WGS sequence"/>
</dbReference>
<organism evidence="2 3">
    <name type="scientific">Hyaloscypha bicolor E</name>
    <dbReference type="NCBI Taxonomy" id="1095630"/>
    <lineage>
        <taxon>Eukaryota</taxon>
        <taxon>Fungi</taxon>
        <taxon>Dikarya</taxon>
        <taxon>Ascomycota</taxon>
        <taxon>Pezizomycotina</taxon>
        <taxon>Leotiomycetes</taxon>
        <taxon>Helotiales</taxon>
        <taxon>Hyaloscyphaceae</taxon>
        <taxon>Hyaloscypha</taxon>
        <taxon>Hyaloscypha bicolor</taxon>
    </lineage>
</organism>
<feature type="region of interest" description="Disordered" evidence="1">
    <location>
        <begin position="104"/>
        <end position="131"/>
    </location>
</feature>
<proteinExistence type="predicted"/>
<dbReference type="GeneID" id="36596831"/>
<gene>
    <name evidence="2" type="ORF">K444DRAFT_84873</name>
</gene>
<protein>
    <submittedName>
        <fullName evidence="2">Uncharacterized protein</fullName>
    </submittedName>
</protein>
<evidence type="ECO:0000256" key="1">
    <source>
        <dbReference type="SAM" id="MobiDB-lite"/>
    </source>
</evidence>
<reference evidence="2 3" key="1">
    <citation type="submission" date="2016-04" db="EMBL/GenBank/DDBJ databases">
        <title>A degradative enzymes factory behind the ericoid mycorrhizal symbiosis.</title>
        <authorList>
            <consortium name="DOE Joint Genome Institute"/>
            <person name="Martino E."/>
            <person name="Morin E."/>
            <person name="Grelet G."/>
            <person name="Kuo A."/>
            <person name="Kohler A."/>
            <person name="Daghino S."/>
            <person name="Barry K."/>
            <person name="Choi C."/>
            <person name="Cichocki N."/>
            <person name="Clum A."/>
            <person name="Copeland A."/>
            <person name="Hainaut M."/>
            <person name="Haridas S."/>
            <person name="Labutti K."/>
            <person name="Lindquist E."/>
            <person name="Lipzen A."/>
            <person name="Khouja H.-R."/>
            <person name="Murat C."/>
            <person name="Ohm R."/>
            <person name="Olson A."/>
            <person name="Spatafora J."/>
            <person name="Veneault-Fourrey C."/>
            <person name="Henrissat B."/>
            <person name="Grigoriev I."/>
            <person name="Martin F."/>
            <person name="Perotto S."/>
        </authorList>
    </citation>
    <scope>NUCLEOTIDE SEQUENCE [LARGE SCALE GENOMIC DNA]</scope>
    <source>
        <strain evidence="2 3">E</strain>
    </source>
</reference>
<keyword evidence="3" id="KW-1185">Reference proteome</keyword>
<sequence>MRRVVRPPRQASLPPVKLAWLAGPSREGSRAVVGRDSATAFLSLKWGSSGTQNRRMAKGTLLVSTAGGGTGVVITAGNWKKLDWLRELQTAEITTLSHDRNIHRTQEESRTHTSAARCQQREAEGGSSGQFRRQFESSSEQLLQWACVCLASSCVHVRGKGRCSG</sequence>